<dbReference type="Pfam" id="PF05140">
    <property type="entry name" value="ResB"/>
    <property type="match status" value="1"/>
</dbReference>
<feature type="transmembrane region" description="Helical" evidence="6">
    <location>
        <begin position="426"/>
        <end position="448"/>
    </location>
</feature>
<keyword evidence="2 6" id="KW-0812">Transmembrane</keyword>
<comment type="caution">
    <text evidence="8">The sequence shown here is derived from an EMBL/GenBank/DDBJ whole genome shotgun (WGS) entry which is preliminary data.</text>
</comment>
<keyword evidence="5 6" id="KW-0472">Membrane</keyword>
<feature type="transmembrane region" description="Helical" evidence="6">
    <location>
        <begin position="79"/>
        <end position="102"/>
    </location>
</feature>
<evidence type="ECO:0000313" key="8">
    <source>
        <dbReference type="EMBL" id="MDJ1170515.1"/>
    </source>
</evidence>
<evidence type="ECO:0000256" key="6">
    <source>
        <dbReference type="SAM" id="Phobius"/>
    </source>
</evidence>
<sequence>MNMPLIRFFGSIQFAVPLLGSIAAILVGATIYEAQVGSSVVQHLIYKSPWFGMLMFLLAVNLSISALTRYPWRGSRKVGFALTHIGLVLIIMGSAGVIHLSLEGMLPLREDEVGNYQIRVEGDLLEVMTPEGEREQRDIFIRPDGSISPSSVLGVSLLGYAENTVKTVSFEDGGKVANLALRLRLSSERMGQDVEQWLAFAPLSYRRVSLGPAELGLMVVESEEEAQEKIAELGKDLGRNYFEAIATSSGKLYYATHSAQGFQSGILMAHQPISLGWADFEMTLEEQLTHAQIDRQIVPVGDRTLQGSPAILVETETGTQQWLPWGEPTAIPTPDGEILAAFTPKLFSLPFQIALQDFIVERNEGSDSVAMWTSKIQIQDYHQQVSSDRTVWMNHPTWYQGWKIAQASWNPGDLRQSTLQVKREPLWITLLTWTGSALVVVGIGTMFYGKTIQKILSRYPSPAVSLGENNLVEN</sequence>
<evidence type="ECO:0000256" key="4">
    <source>
        <dbReference type="ARBA" id="ARBA00022989"/>
    </source>
</evidence>
<dbReference type="InterPro" id="IPR007816">
    <property type="entry name" value="ResB-like_domain"/>
</dbReference>
<keyword evidence="9" id="KW-1185">Reference proteome</keyword>
<gene>
    <name evidence="8" type="ORF">PMG71_13860</name>
</gene>
<protein>
    <submittedName>
        <fullName evidence="8">Cytochrome c biogenesis protein ResB</fullName>
    </submittedName>
</protein>
<dbReference type="EMBL" id="JAQOSP010000091">
    <property type="protein sequence ID" value="MDJ1170515.1"/>
    <property type="molecule type" value="Genomic_DNA"/>
</dbReference>
<evidence type="ECO:0000313" key="9">
    <source>
        <dbReference type="Proteomes" id="UP001235303"/>
    </source>
</evidence>
<evidence type="ECO:0000259" key="7">
    <source>
        <dbReference type="Pfam" id="PF05140"/>
    </source>
</evidence>
<evidence type="ECO:0000256" key="1">
    <source>
        <dbReference type="ARBA" id="ARBA00004141"/>
    </source>
</evidence>
<evidence type="ECO:0000256" key="5">
    <source>
        <dbReference type="ARBA" id="ARBA00023136"/>
    </source>
</evidence>
<dbReference type="RefSeq" id="WP_283754274.1">
    <property type="nucleotide sequence ID" value="NZ_JAQOSP010000091.1"/>
</dbReference>
<proteinExistence type="predicted"/>
<dbReference type="Proteomes" id="UP001235303">
    <property type="component" value="Unassembled WGS sequence"/>
</dbReference>
<comment type="subcellular location">
    <subcellularLocation>
        <location evidence="1">Membrane</location>
        <topology evidence="1">Multi-pass membrane protein</topology>
    </subcellularLocation>
</comment>
<name>A0ABT7AUF1_9CYAN</name>
<feature type="transmembrane region" description="Helical" evidence="6">
    <location>
        <begin position="12"/>
        <end position="32"/>
    </location>
</feature>
<accession>A0ABT7AUF1</accession>
<feature type="domain" description="ResB-like" evidence="7">
    <location>
        <begin position="348"/>
        <end position="416"/>
    </location>
</feature>
<organism evidence="8 9">
    <name type="scientific">Roseofilum acuticapitatum BLCC-M154</name>
    <dbReference type="NCBI Taxonomy" id="3022444"/>
    <lineage>
        <taxon>Bacteria</taxon>
        <taxon>Bacillati</taxon>
        <taxon>Cyanobacteriota</taxon>
        <taxon>Cyanophyceae</taxon>
        <taxon>Desertifilales</taxon>
        <taxon>Desertifilaceae</taxon>
        <taxon>Roseofilum</taxon>
        <taxon>Roseofilum acuticapitatum</taxon>
    </lineage>
</organism>
<evidence type="ECO:0000256" key="2">
    <source>
        <dbReference type="ARBA" id="ARBA00022692"/>
    </source>
</evidence>
<reference evidence="8 9" key="1">
    <citation type="submission" date="2023-01" db="EMBL/GenBank/DDBJ databases">
        <title>Novel diversity within Roseofilum (Cyanobacteria; Desertifilaceae) from marine benthic mats with descriptions of four novel species.</title>
        <authorList>
            <person name="Wang Y."/>
            <person name="Berthold D.E."/>
            <person name="Hu J."/>
            <person name="Lefler F.W."/>
            <person name="Laughinghouse H.D. IV."/>
        </authorList>
    </citation>
    <scope>NUCLEOTIDE SEQUENCE [LARGE SCALE GENOMIC DNA]</scope>
    <source>
        <strain evidence="8 9">BLCC-M154</strain>
    </source>
</reference>
<keyword evidence="4 6" id="KW-1133">Transmembrane helix</keyword>
<keyword evidence="3" id="KW-0201">Cytochrome c-type biogenesis</keyword>
<evidence type="ECO:0000256" key="3">
    <source>
        <dbReference type="ARBA" id="ARBA00022748"/>
    </source>
</evidence>
<feature type="transmembrane region" description="Helical" evidence="6">
    <location>
        <begin position="44"/>
        <end position="67"/>
    </location>
</feature>